<evidence type="ECO:0000256" key="3">
    <source>
        <dbReference type="ARBA" id="ARBA00005043"/>
    </source>
</evidence>
<dbReference type="PANTHER" id="PTHR15641">
    <property type="entry name" value="ELONGATOR COMPLEX PROTEIN 5"/>
    <property type="match status" value="1"/>
</dbReference>
<evidence type="ECO:0000256" key="1">
    <source>
        <dbReference type="ARBA" id="ARBA00004123"/>
    </source>
</evidence>
<dbReference type="Gene3D" id="3.40.50.300">
    <property type="entry name" value="P-loop containing nucleotide triphosphate hydrolases"/>
    <property type="match status" value="1"/>
</dbReference>
<evidence type="ECO:0000256" key="8">
    <source>
        <dbReference type="ARBA" id="ARBA00023242"/>
    </source>
</evidence>
<gene>
    <name evidence="9" type="ORF">LODBEIA_P52010</name>
</gene>
<evidence type="ECO:0000256" key="2">
    <source>
        <dbReference type="ARBA" id="ARBA00004496"/>
    </source>
</evidence>
<dbReference type="Proteomes" id="UP001497383">
    <property type="component" value="Chromosome 6"/>
</dbReference>
<dbReference type="InterPro" id="IPR027417">
    <property type="entry name" value="P-loop_NTPase"/>
</dbReference>
<organism evidence="9 10">
    <name type="scientific">Lodderomyces beijingensis</name>
    <dbReference type="NCBI Taxonomy" id="1775926"/>
    <lineage>
        <taxon>Eukaryota</taxon>
        <taxon>Fungi</taxon>
        <taxon>Dikarya</taxon>
        <taxon>Ascomycota</taxon>
        <taxon>Saccharomycotina</taxon>
        <taxon>Pichiomycetes</taxon>
        <taxon>Debaryomycetaceae</taxon>
        <taxon>Candida/Lodderomyces clade</taxon>
        <taxon>Lodderomyces</taxon>
    </lineage>
</organism>
<accession>A0ABP0ZS86</accession>
<dbReference type="GeneID" id="92210397"/>
<name>A0ABP0ZS86_9ASCO</name>
<dbReference type="InterPro" id="IPR019519">
    <property type="entry name" value="Elp5"/>
</dbReference>
<protein>
    <recommendedName>
        <fullName evidence="5">Elongator complex protein 5</fullName>
    </recommendedName>
</protein>
<reference evidence="9 10" key="1">
    <citation type="submission" date="2024-03" db="EMBL/GenBank/DDBJ databases">
        <authorList>
            <person name="Brejova B."/>
        </authorList>
    </citation>
    <scope>NUCLEOTIDE SEQUENCE [LARGE SCALE GENOMIC DNA]</scope>
    <source>
        <strain evidence="9 10">CBS 14171</strain>
    </source>
</reference>
<proteinExistence type="inferred from homology"/>
<evidence type="ECO:0000256" key="7">
    <source>
        <dbReference type="ARBA" id="ARBA00022694"/>
    </source>
</evidence>
<evidence type="ECO:0000313" key="9">
    <source>
        <dbReference type="EMBL" id="CAK9441332.1"/>
    </source>
</evidence>
<dbReference type="RefSeq" id="XP_066832139.1">
    <property type="nucleotide sequence ID" value="XM_066975508.1"/>
</dbReference>
<comment type="pathway">
    <text evidence="3">tRNA modification; 5-methoxycarbonylmethyl-2-thiouridine-tRNA biosynthesis.</text>
</comment>
<evidence type="ECO:0000313" key="10">
    <source>
        <dbReference type="Proteomes" id="UP001497383"/>
    </source>
</evidence>
<evidence type="ECO:0000256" key="4">
    <source>
        <dbReference type="ARBA" id="ARBA00009567"/>
    </source>
</evidence>
<sequence length="309" mass="34513">MSSQNATVLLSRLLSLKENSSFHLILDSLTQSSYYLVQEYVHHLKSNKVIYLSFETVSRPHYASEFIDCAKKQDSHSEIILAVQNITKSQSAPAAASLSSSSSASKTLIVVDSLNYIASESLAQFIASIVGSNIVVVATFHTNCVAPFSGFTNYPSSLALVTYIASTIFEVEPLLDPSVDVESLERQVARLKFPVNAHLNDEVFKVVLTNRRKSGRSVIYQFIIDSKKHSYELFTDKSAVENNEEDEELLKDLTTFNLTTSNKQKLAREQVELPFMQAQEALGSTGGAIVYEYEKDDDYDEEDPYEDPF</sequence>
<dbReference type="PANTHER" id="PTHR15641:SF1">
    <property type="entry name" value="ELONGATOR COMPLEX PROTEIN 5"/>
    <property type="match status" value="1"/>
</dbReference>
<comment type="subcellular location">
    <subcellularLocation>
        <location evidence="2">Cytoplasm</location>
    </subcellularLocation>
    <subcellularLocation>
        <location evidence="1">Nucleus</location>
    </subcellularLocation>
</comment>
<keyword evidence="10" id="KW-1185">Reference proteome</keyword>
<keyword evidence="7" id="KW-0819">tRNA processing</keyword>
<dbReference type="EMBL" id="OZ022410">
    <property type="protein sequence ID" value="CAK9441332.1"/>
    <property type="molecule type" value="Genomic_DNA"/>
</dbReference>
<keyword evidence="8" id="KW-0539">Nucleus</keyword>
<keyword evidence="6" id="KW-0963">Cytoplasm</keyword>
<dbReference type="Pfam" id="PF10483">
    <property type="entry name" value="Elong_Iki1"/>
    <property type="match status" value="1"/>
</dbReference>
<dbReference type="CDD" id="cd19496">
    <property type="entry name" value="Elp5"/>
    <property type="match status" value="1"/>
</dbReference>
<evidence type="ECO:0000256" key="5">
    <source>
        <dbReference type="ARBA" id="ARBA00020264"/>
    </source>
</evidence>
<comment type="similarity">
    <text evidence="4">Belongs to the ELP5 family.</text>
</comment>
<evidence type="ECO:0000256" key="6">
    <source>
        <dbReference type="ARBA" id="ARBA00022490"/>
    </source>
</evidence>